<dbReference type="Gene3D" id="1.10.3230.30">
    <property type="entry name" value="Phage gp6-like head-tail connector protein"/>
    <property type="match status" value="1"/>
</dbReference>
<dbReference type="RefSeq" id="WP_122129975.1">
    <property type="nucleotide sequence ID" value="NZ_CP033230.1"/>
</dbReference>
<gene>
    <name evidence="1" type="ORF">EBF16_26555</name>
</gene>
<dbReference type="AlphaFoldDB" id="A0A3G2UYF2"/>
<dbReference type="InterPro" id="IPR021146">
    <property type="entry name" value="Phage_gp6-like_head-tail"/>
</dbReference>
<proteinExistence type="predicted"/>
<evidence type="ECO:0000313" key="2">
    <source>
        <dbReference type="Proteomes" id="UP000280708"/>
    </source>
</evidence>
<accession>A0A3G2UYF2</accession>
<protein>
    <recommendedName>
        <fullName evidence="3">Phage gp6-like head-tail connector protein</fullName>
    </recommendedName>
</protein>
<evidence type="ECO:0008006" key="3">
    <source>
        <dbReference type="Google" id="ProtNLM"/>
    </source>
</evidence>
<sequence length="174" mass="19236">MAEPISLEDAKRQLRVLSTDEDAFITSAIVDARGWIENYTGLVLTRREVVEVLPCFGAELSTWPIASIDAVTYFDTDGQEVILQEAEYFAQIARRPAYLTAGGWPTVREGSTIEVTMTAGFATPDAVSAFSPNLMRAIRILVAGFFSDRETGGLAGDVEIAAKRLCRPFRRWRV</sequence>
<dbReference type="EMBL" id="CP033230">
    <property type="protein sequence ID" value="AYO80116.1"/>
    <property type="molecule type" value="Genomic_DNA"/>
</dbReference>
<name>A0A3G2UYF2_SPHYA</name>
<dbReference type="Pfam" id="PF05135">
    <property type="entry name" value="Phage_connect_1"/>
    <property type="match status" value="1"/>
</dbReference>
<dbReference type="CDD" id="cd08054">
    <property type="entry name" value="gp6"/>
    <property type="match status" value="1"/>
</dbReference>
<dbReference type="NCBIfam" id="TIGR02215">
    <property type="entry name" value="phage_chp_gp8"/>
    <property type="match status" value="1"/>
</dbReference>
<evidence type="ECO:0000313" key="1">
    <source>
        <dbReference type="EMBL" id="AYO80116.1"/>
    </source>
</evidence>
<reference evidence="1 2" key="1">
    <citation type="submission" date="2018-10" db="EMBL/GenBank/DDBJ databases">
        <title>Characterization and genome analysis of a novel bacterium Sphingobium yanoikuyae SJTF8 capable of degrading PAHs.</title>
        <authorList>
            <person name="Yin C."/>
            <person name="Xiong W."/>
            <person name="Liang R."/>
        </authorList>
    </citation>
    <scope>NUCLEOTIDE SEQUENCE [LARGE SCALE GENOMIC DNA]</scope>
    <source>
        <strain evidence="1 2">SJTF8</strain>
    </source>
</reference>
<organism evidence="1 2">
    <name type="scientific">Sphingobium yanoikuyae</name>
    <name type="common">Sphingomonas yanoikuyae</name>
    <dbReference type="NCBI Taxonomy" id="13690"/>
    <lineage>
        <taxon>Bacteria</taxon>
        <taxon>Pseudomonadati</taxon>
        <taxon>Pseudomonadota</taxon>
        <taxon>Alphaproteobacteria</taxon>
        <taxon>Sphingomonadales</taxon>
        <taxon>Sphingomonadaceae</taxon>
        <taxon>Sphingobium</taxon>
    </lineage>
</organism>
<dbReference type="InterPro" id="IPR011738">
    <property type="entry name" value="Phage_CHP"/>
</dbReference>
<dbReference type="Proteomes" id="UP000280708">
    <property type="component" value="Chromosome"/>
</dbReference>